<evidence type="ECO:0000313" key="8">
    <source>
        <dbReference type="EMBL" id="TID03852.1"/>
    </source>
</evidence>
<dbReference type="PROSITE" id="PS50262">
    <property type="entry name" value="G_PROTEIN_RECEP_F1_2"/>
    <property type="match status" value="1"/>
</dbReference>
<feature type="region of interest" description="Disordered" evidence="5">
    <location>
        <begin position="453"/>
        <end position="490"/>
    </location>
</feature>
<feature type="domain" description="G-protein coupled receptors family 1 profile" evidence="7">
    <location>
        <begin position="97"/>
        <end position="348"/>
    </location>
</feature>
<feature type="compositionally biased region" description="Basic residues" evidence="5">
    <location>
        <begin position="459"/>
        <end position="468"/>
    </location>
</feature>
<dbReference type="SUPFAM" id="SSF81321">
    <property type="entry name" value="Family A G protein-coupled receptor-like"/>
    <property type="match status" value="1"/>
</dbReference>
<evidence type="ECO:0000259" key="7">
    <source>
        <dbReference type="PROSITE" id="PS50262"/>
    </source>
</evidence>
<evidence type="ECO:0000256" key="2">
    <source>
        <dbReference type="ARBA" id="ARBA00022692"/>
    </source>
</evidence>
<dbReference type="InterPro" id="IPR000276">
    <property type="entry name" value="GPCR_Rhodpsn"/>
</dbReference>
<dbReference type="PANTHER" id="PTHR23112">
    <property type="entry name" value="G PROTEIN-COUPLED RECEPTOR 157-RELATED"/>
    <property type="match status" value="1"/>
</dbReference>
<feature type="transmembrane region" description="Helical" evidence="6">
    <location>
        <begin position="171"/>
        <end position="193"/>
    </location>
</feature>
<evidence type="ECO:0000256" key="3">
    <source>
        <dbReference type="ARBA" id="ARBA00022989"/>
    </source>
</evidence>
<feature type="transmembrane region" description="Helical" evidence="6">
    <location>
        <begin position="135"/>
        <end position="159"/>
    </location>
</feature>
<feature type="transmembrane region" description="Helical" evidence="6">
    <location>
        <begin position="329"/>
        <end position="348"/>
    </location>
</feature>
<accession>A0A4V6TTH5</accession>
<dbReference type="Proteomes" id="UP000305883">
    <property type="component" value="Unassembled WGS sequence"/>
</dbReference>
<dbReference type="GO" id="GO:0004930">
    <property type="term" value="F:G protein-coupled receptor activity"/>
    <property type="evidence" value="ECO:0007669"/>
    <property type="project" value="InterPro"/>
</dbReference>
<feature type="compositionally biased region" description="Basic and acidic residues" evidence="5">
    <location>
        <begin position="478"/>
        <end position="490"/>
    </location>
</feature>
<dbReference type="InterPro" id="IPR017452">
    <property type="entry name" value="GPCR_Rhodpsn_7TM"/>
</dbReference>
<evidence type="ECO:0000256" key="1">
    <source>
        <dbReference type="ARBA" id="ARBA00004141"/>
    </source>
</evidence>
<keyword evidence="2 6" id="KW-0812">Transmembrane</keyword>
<organism evidence="8 9">
    <name type="scientific">Colletotrichum higginsianum</name>
    <dbReference type="NCBI Taxonomy" id="80884"/>
    <lineage>
        <taxon>Eukaryota</taxon>
        <taxon>Fungi</taxon>
        <taxon>Dikarya</taxon>
        <taxon>Ascomycota</taxon>
        <taxon>Pezizomycotina</taxon>
        <taxon>Sordariomycetes</taxon>
        <taxon>Hypocreomycetidae</taxon>
        <taxon>Glomerellales</taxon>
        <taxon>Glomerellaceae</taxon>
        <taxon>Colletotrichum</taxon>
        <taxon>Colletotrichum destructivum species complex</taxon>
    </lineage>
</organism>
<evidence type="ECO:0000256" key="6">
    <source>
        <dbReference type="SAM" id="Phobius"/>
    </source>
</evidence>
<proteinExistence type="predicted"/>
<dbReference type="Pfam" id="PF00001">
    <property type="entry name" value="7tm_1"/>
    <property type="match status" value="1"/>
</dbReference>
<name>A0A4V6TTH5_9PEZI</name>
<dbReference type="Gene3D" id="1.20.1070.10">
    <property type="entry name" value="Rhodopsin 7-helix transmembrane proteins"/>
    <property type="match status" value="1"/>
</dbReference>
<keyword evidence="3 6" id="KW-1133">Transmembrane helix</keyword>
<evidence type="ECO:0000313" key="9">
    <source>
        <dbReference type="Proteomes" id="UP000305883"/>
    </source>
</evidence>
<dbReference type="OrthoDB" id="413653at2759"/>
<dbReference type="AlphaFoldDB" id="A0A4V6TTH5"/>
<dbReference type="EMBL" id="MWPZ01000002">
    <property type="protein sequence ID" value="TID03852.1"/>
    <property type="molecule type" value="Genomic_DNA"/>
</dbReference>
<feature type="transmembrane region" description="Helical" evidence="6">
    <location>
        <begin position="20"/>
        <end position="41"/>
    </location>
</feature>
<comment type="subcellular location">
    <subcellularLocation>
        <location evidence="1">Membrane</location>
        <topology evidence="1">Multi-pass membrane protein</topology>
    </subcellularLocation>
</comment>
<dbReference type="PANTHER" id="PTHR23112:SF37">
    <property type="entry name" value="G PROTEIN-COUPLED RECEPTOR GPR1"/>
    <property type="match status" value="1"/>
</dbReference>
<sequence length="490" mass="54658">MYSRNHTLSPLPTVIRHGLKAVVTLSFLSLVTSFTLLVYLIGRLAVWYSRTSPKGSQPSARTRDIVGLPRELGVQYNENGNGQSGQKCRRVPNQFLVLLLNVLLADTLQACAFFLDVVWLVEDRITDSSPACWAQGWLISTGDLASTAFIAAIAFHTYLTLVRGVKISCKVFYGLIFFLWFFVILMSVLGVFITNNGAGVGGFYVRDVTWCWINPEYDAMRLYLHYVWMLLLIITGTVSYVLVFVHVHRVDKAFRDAKKAAAAAADEASYDGVLSPTSLPTVMTHKDSKTEVHKRILFLLYPLVFLLCTAPLALGRLLSSGGVKLSPEYLIFAGAMITSNGWLDVLIFSTTRSGILFDAPVDEENLGLDTFSFTPMGHQYGHRVWIQGGLPKESSPNLGRQGIFRKPSCRTRHVAEASHDRSESQTSLQDRDVSGFKGIQMETVTRIFVEEVDADGRPGSRKYQHTRKLGSMPSEETFGERVEQSIDSYR</sequence>
<feature type="transmembrane region" description="Helical" evidence="6">
    <location>
        <begin position="296"/>
        <end position="317"/>
    </location>
</feature>
<comment type="caution">
    <text evidence="8">The sequence shown here is derived from an EMBL/GenBank/DDBJ whole genome shotgun (WGS) entry which is preliminary data.</text>
</comment>
<protein>
    <recommendedName>
        <fullName evidence="7">G-protein coupled receptors family 1 profile domain-containing protein</fullName>
    </recommendedName>
</protein>
<dbReference type="GO" id="GO:0005886">
    <property type="term" value="C:plasma membrane"/>
    <property type="evidence" value="ECO:0007669"/>
    <property type="project" value="TreeGrafter"/>
</dbReference>
<evidence type="ECO:0000256" key="4">
    <source>
        <dbReference type="ARBA" id="ARBA00023136"/>
    </source>
</evidence>
<gene>
    <name evidence="8" type="ORF">CH35J_002985</name>
</gene>
<reference evidence="8 9" key="1">
    <citation type="journal article" date="2019" name="Genome Biol. Evol.">
        <title>Genomic Plasticity Mediated by Transposable Elements in the Plant Pathogenic Fungus Colletotrichum higginsianum.</title>
        <authorList>
            <person name="Tsushima A."/>
            <person name="Gan P."/>
            <person name="Kumakura N."/>
            <person name="Narusaka M."/>
            <person name="Takano Y."/>
            <person name="Narusaka Y."/>
            <person name="Shirasu K."/>
        </authorList>
    </citation>
    <scope>NUCLEOTIDE SEQUENCE [LARGE SCALE GENOMIC DNA]</scope>
    <source>
        <strain evidence="8 9">MAFF305635-RFP</strain>
    </source>
</reference>
<keyword evidence="4 6" id="KW-0472">Membrane</keyword>
<evidence type="ECO:0000256" key="5">
    <source>
        <dbReference type="SAM" id="MobiDB-lite"/>
    </source>
</evidence>
<feature type="transmembrane region" description="Helical" evidence="6">
    <location>
        <begin position="223"/>
        <end position="245"/>
    </location>
</feature>
<dbReference type="GO" id="GO:0007189">
    <property type="term" value="P:adenylate cyclase-activating G protein-coupled receptor signaling pathway"/>
    <property type="evidence" value="ECO:0007669"/>
    <property type="project" value="TreeGrafter"/>
</dbReference>
<feature type="transmembrane region" description="Helical" evidence="6">
    <location>
        <begin position="95"/>
        <end position="115"/>
    </location>
</feature>